<accession>A0A918IMX8</accession>
<gene>
    <name evidence="1" type="ORF">GCM10007383_04110</name>
</gene>
<comment type="caution">
    <text evidence="1">The sequence shown here is derived from an EMBL/GenBank/DDBJ whole genome shotgun (WGS) entry which is preliminary data.</text>
</comment>
<dbReference type="Proteomes" id="UP000634668">
    <property type="component" value="Unassembled WGS sequence"/>
</dbReference>
<organism evidence="1 2">
    <name type="scientific">Arenibacter certesii</name>
    <dbReference type="NCBI Taxonomy" id="228955"/>
    <lineage>
        <taxon>Bacteria</taxon>
        <taxon>Pseudomonadati</taxon>
        <taxon>Bacteroidota</taxon>
        <taxon>Flavobacteriia</taxon>
        <taxon>Flavobacteriales</taxon>
        <taxon>Flavobacteriaceae</taxon>
        <taxon>Arenibacter</taxon>
    </lineage>
</organism>
<reference evidence="1" key="1">
    <citation type="journal article" date="2014" name="Int. J. Syst. Evol. Microbiol.">
        <title>Complete genome sequence of Corynebacterium casei LMG S-19264T (=DSM 44701T), isolated from a smear-ripened cheese.</title>
        <authorList>
            <consortium name="US DOE Joint Genome Institute (JGI-PGF)"/>
            <person name="Walter F."/>
            <person name="Albersmeier A."/>
            <person name="Kalinowski J."/>
            <person name="Ruckert C."/>
        </authorList>
    </citation>
    <scope>NUCLEOTIDE SEQUENCE</scope>
    <source>
        <strain evidence="1">KCTC 12113</strain>
    </source>
</reference>
<evidence type="ECO:0000313" key="1">
    <source>
        <dbReference type="EMBL" id="GGW23218.1"/>
    </source>
</evidence>
<proteinExistence type="predicted"/>
<evidence type="ECO:0008006" key="3">
    <source>
        <dbReference type="Google" id="ProtNLM"/>
    </source>
</evidence>
<keyword evidence="2" id="KW-1185">Reference proteome</keyword>
<evidence type="ECO:0000313" key="2">
    <source>
        <dbReference type="Proteomes" id="UP000634668"/>
    </source>
</evidence>
<dbReference type="AlphaFoldDB" id="A0A918IMX8"/>
<name>A0A918IMX8_9FLAO</name>
<reference evidence="1" key="2">
    <citation type="submission" date="2020-09" db="EMBL/GenBank/DDBJ databases">
        <authorList>
            <person name="Sun Q."/>
            <person name="Kim S."/>
        </authorList>
    </citation>
    <scope>NUCLEOTIDE SEQUENCE</scope>
    <source>
        <strain evidence="1">KCTC 12113</strain>
    </source>
</reference>
<protein>
    <recommendedName>
        <fullName evidence="3">Na(+)-translocating NADH-quinone reductase subunit F</fullName>
    </recommendedName>
</protein>
<dbReference type="EMBL" id="BMWP01000002">
    <property type="protein sequence ID" value="GGW23218.1"/>
    <property type="molecule type" value="Genomic_DNA"/>
</dbReference>
<dbReference type="RefSeq" id="WP_026812157.1">
    <property type="nucleotide sequence ID" value="NZ_BMWP01000002.1"/>
</dbReference>
<sequence>MRKELTNQELHNLAMNIVGKELEAQGYEFMGVNSELKKNPQFVCLKDRKLHFIVVRNVPYPLDPKAYDEEFMQKMKDHAEKQEGEAYYAGVGLYNAVDRSLPVYLNEDYILEYEGLVKL</sequence>